<dbReference type="PRINTS" id="PR01576">
    <property type="entry name" value="PDEFORMYLASE"/>
</dbReference>
<dbReference type="PANTHER" id="PTHR10458:SF22">
    <property type="entry name" value="PEPTIDE DEFORMYLASE"/>
    <property type="match status" value="1"/>
</dbReference>
<comment type="cofactor">
    <cofactor evidence="4">
        <name>Fe(2+)</name>
        <dbReference type="ChEBI" id="CHEBI:29033"/>
    </cofactor>
    <text evidence="4">Binds 1 Fe(2+) ion.</text>
</comment>
<keyword evidence="4" id="KW-0408">Iron</keyword>
<dbReference type="NCBIfam" id="TIGR00079">
    <property type="entry name" value="pept_deformyl"/>
    <property type="match status" value="1"/>
</dbReference>
<evidence type="ECO:0000256" key="1">
    <source>
        <dbReference type="ARBA" id="ARBA00010759"/>
    </source>
</evidence>
<dbReference type="STRING" id="504487.JCM19538_1308"/>
<dbReference type="HAMAP" id="MF_00163">
    <property type="entry name" value="Pep_deformylase"/>
    <property type="match status" value="1"/>
</dbReference>
<evidence type="ECO:0000256" key="4">
    <source>
        <dbReference type="HAMAP-Rule" id="MF_00163"/>
    </source>
</evidence>
<name>A0A090VT95_9FLAO</name>
<dbReference type="GO" id="GO:0046872">
    <property type="term" value="F:metal ion binding"/>
    <property type="evidence" value="ECO:0007669"/>
    <property type="project" value="UniProtKB-KW"/>
</dbReference>
<dbReference type="Pfam" id="PF01327">
    <property type="entry name" value="Pep_deformylase"/>
    <property type="match status" value="1"/>
</dbReference>
<evidence type="ECO:0000313" key="5">
    <source>
        <dbReference type="EMBL" id="GAL67936.1"/>
    </source>
</evidence>
<evidence type="ECO:0000313" key="11">
    <source>
        <dbReference type="Proteomes" id="UP000251545"/>
    </source>
</evidence>
<evidence type="ECO:0000313" key="6">
    <source>
        <dbReference type="EMBL" id="GAL72222.1"/>
    </source>
</evidence>
<dbReference type="SUPFAM" id="SSF56420">
    <property type="entry name" value="Peptide deformylase"/>
    <property type="match status" value="1"/>
</dbReference>
<protein>
    <recommendedName>
        <fullName evidence="4">Peptide deformylase</fullName>
        <shortName evidence="4">PDF</shortName>
        <ecNumber evidence="4">3.5.1.88</ecNumber>
    </recommendedName>
    <alternativeName>
        <fullName evidence="4">Polypeptide deformylase</fullName>
    </alternativeName>
</protein>
<sequence>MILPIVAYGDPVLKKEGTEISKDYPNLNELIENMFETMYNAMGVGLAAPQIGLPIRLFLVDTSPFAEDEDLADGEGDALKDFKRVFINATILEEEGDEWAFNEGCLSIPDVREDVFRQPKITIEYFDENFKKHTESYSGLIARVIQHEYDHIEGVLFTDKLSSFKKRLIKGKLLNISKGKINVDYKMRFPNQKKKR</sequence>
<dbReference type="Proteomes" id="UP000251545">
    <property type="component" value="Unassembled WGS sequence"/>
</dbReference>
<dbReference type="AlphaFoldDB" id="A0A090VT95"/>
<keyword evidence="2 4" id="KW-0479">Metal-binding</keyword>
<gene>
    <name evidence="4" type="primary">def</name>
    <name evidence="8" type="ORF">CLV33_11619</name>
    <name evidence="5" type="ORF">JCM19301_2848</name>
    <name evidence="6" type="ORF">JCM19302_2139</name>
    <name evidence="7" type="ORF">JCM19538_1308</name>
</gene>
<dbReference type="InterPro" id="IPR023635">
    <property type="entry name" value="Peptide_deformylase"/>
</dbReference>
<proteinExistence type="inferred from homology"/>
<dbReference type="EMBL" id="BBNR01000014">
    <property type="protein sequence ID" value="GAL67936.1"/>
    <property type="molecule type" value="Genomic_DNA"/>
</dbReference>
<dbReference type="InterPro" id="IPR036821">
    <property type="entry name" value="Peptide_deformylase_sf"/>
</dbReference>
<dbReference type="GO" id="GO:0042586">
    <property type="term" value="F:peptide deformylase activity"/>
    <property type="evidence" value="ECO:0007669"/>
    <property type="project" value="UniProtKB-UniRule"/>
</dbReference>
<dbReference type="Proteomes" id="UP000029646">
    <property type="component" value="Unassembled WGS sequence"/>
</dbReference>
<comment type="caution">
    <text evidence="5">The sequence shown here is derived from an EMBL/GenBank/DDBJ whole genome shotgun (WGS) entry which is preliminary data.</text>
</comment>
<dbReference type="CDD" id="cd00487">
    <property type="entry name" value="Pep_deformylase"/>
    <property type="match status" value="1"/>
</dbReference>
<comment type="catalytic activity">
    <reaction evidence="4">
        <text>N-terminal N-formyl-L-methionyl-[peptide] + H2O = N-terminal L-methionyl-[peptide] + formate</text>
        <dbReference type="Rhea" id="RHEA:24420"/>
        <dbReference type="Rhea" id="RHEA-COMP:10639"/>
        <dbReference type="Rhea" id="RHEA-COMP:10640"/>
        <dbReference type="ChEBI" id="CHEBI:15377"/>
        <dbReference type="ChEBI" id="CHEBI:15740"/>
        <dbReference type="ChEBI" id="CHEBI:49298"/>
        <dbReference type="ChEBI" id="CHEBI:64731"/>
        <dbReference type="EC" id="3.5.1.88"/>
    </reaction>
</comment>
<dbReference type="PANTHER" id="PTHR10458">
    <property type="entry name" value="PEPTIDE DEFORMYLASE"/>
    <property type="match status" value="1"/>
</dbReference>
<organism evidence="5 9">
    <name type="scientific">Jejuia pallidilutea</name>
    <dbReference type="NCBI Taxonomy" id="504487"/>
    <lineage>
        <taxon>Bacteria</taxon>
        <taxon>Pseudomonadati</taxon>
        <taxon>Bacteroidota</taxon>
        <taxon>Flavobacteriia</taxon>
        <taxon>Flavobacteriales</taxon>
        <taxon>Flavobacteriaceae</taxon>
        <taxon>Jejuia</taxon>
    </lineage>
</organism>
<comment type="function">
    <text evidence="4">Removes the formyl group from the N-terminal Met of newly synthesized proteins. Requires at least a dipeptide for an efficient rate of reaction. N-terminal L-methionine is a prerequisite for activity but the enzyme has broad specificity at other positions.</text>
</comment>
<dbReference type="Proteomes" id="UP000030184">
    <property type="component" value="Unassembled WGS sequence"/>
</dbReference>
<reference evidence="10" key="1">
    <citation type="journal article" date="2014" name="Genome Announc.">
        <title>Draft Genome Sequence of Marine Flavobacterium Jejuia pallidilutea Strain 11shimoA1 and Pigmentation Mutants.</title>
        <authorList>
            <person name="Takatani N."/>
            <person name="Nakanishi M."/>
            <person name="Meirelles P."/>
            <person name="Mino S."/>
            <person name="Suda W."/>
            <person name="Oshima K."/>
            <person name="Hattori M."/>
            <person name="Ohkuma M."/>
            <person name="Hosokawa M."/>
            <person name="Miyashita K."/>
            <person name="Thompson F.L."/>
            <person name="Niwa A."/>
            <person name="Sawabe T."/>
            <person name="Sawabe T."/>
        </authorList>
    </citation>
    <scope>NUCLEOTIDE SEQUENCE [LARGE SCALE GENOMIC DNA]</scope>
    <source>
        <strain evidence="10">JCM 19538</strain>
    </source>
</reference>
<comment type="similarity">
    <text evidence="1 4">Belongs to the polypeptide deformylase family.</text>
</comment>
<feature type="binding site" evidence="4">
    <location>
        <position position="105"/>
    </location>
    <ligand>
        <name>Fe cation</name>
        <dbReference type="ChEBI" id="CHEBI:24875"/>
    </ligand>
</feature>
<keyword evidence="3 4" id="KW-0378">Hydrolase</keyword>
<keyword evidence="4" id="KW-0648">Protein biosynthesis</keyword>
<feature type="binding site" evidence="4">
    <location>
        <position position="151"/>
    </location>
    <ligand>
        <name>Fe cation</name>
        <dbReference type="ChEBI" id="CHEBI:24875"/>
    </ligand>
</feature>
<evidence type="ECO:0000313" key="7">
    <source>
        <dbReference type="EMBL" id="GAL89314.1"/>
    </source>
</evidence>
<dbReference type="EMBL" id="PVEO01000016">
    <property type="protein sequence ID" value="PQV44902.1"/>
    <property type="molecule type" value="Genomic_DNA"/>
</dbReference>
<dbReference type="eggNOG" id="COG0242">
    <property type="taxonomic scope" value="Bacteria"/>
</dbReference>
<evidence type="ECO:0000256" key="3">
    <source>
        <dbReference type="ARBA" id="ARBA00022801"/>
    </source>
</evidence>
<reference evidence="8 11" key="2">
    <citation type="submission" date="2018-02" db="EMBL/GenBank/DDBJ databases">
        <title>Genomic Encyclopedia of Archaeal and Bacterial Type Strains, Phase II (KMG-II): from individual species to whole genera.</title>
        <authorList>
            <person name="Goeker M."/>
        </authorList>
    </citation>
    <scope>NUCLEOTIDE SEQUENCE [LARGE SCALE GENOMIC DNA]</scope>
    <source>
        <strain evidence="8 11">DSM 21165</strain>
    </source>
</reference>
<dbReference type="NCBIfam" id="NF001159">
    <property type="entry name" value="PRK00150.1-3"/>
    <property type="match status" value="1"/>
</dbReference>
<dbReference type="OrthoDB" id="9784988at2"/>
<dbReference type="PIRSF" id="PIRSF004749">
    <property type="entry name" value="Pep_def"/>
    <property type="match status" value="1"/>
</dbReference>
<dbReference type="EMBL" id="BBNY01000008">
    <property type="protein sequence ID" value="GAL89314.1"/>
    <property type="molecule type" value="Genomic_DNA"/>
</dbReference>
<dbReference type="GO" id="GO:0006412">
    <property type="term" value="P:translation"/>
    <property type="evidence" value="ECO:0007669"/>
    <property type="project" value="UniProtKB-UniRule"/>
</dbReference>
<feature type="active site" evidence="4">
    <location>
        <position position="148"/>
    </location>
</feature>
<dbReference type="Gene3D" id="3.90.45.10">
    <property type="entry name" value="Peptide deformylase"/>
    <property type="match status" value="1"/>
</dbReference>
<dbReference type="Proteomes" id="UP000029641">
    <property type="component" value="Unassembled WGS sequence"/>
</dbReference>
<keyword evidence="10" id="KW-1185">Reference proteome</keyword>
<evidence type="ECO:0000313" key="8">
    <source>
        <dbReference type="EMBL" id="PQV44902.1"/>
    </source>
</evidence>
<accession>A0A090VT95</accession>
<dbReference type="RefSeq" id="WP_042244663.1">
    <property type="nucleotide sequence ID" value="NZ_BBNR01000014.1"/>
</dbReference>
<evidence type="ECO:0000313" key="10">
    <source>
        <dbReference type="Proteomes" id="UP000030184"/>
    </source>
</evidence>
<dbReference type="EC" id="3.5.1.88" evidence="4"/>
<feature type="binding site" evidence="4">
    <location>
        <position position="147"/>
    </location>
    <ligand>
        <name>Fe cation</name>
        <dbReference type="ChEBI" id="CHEBI:24875"/>
    </ligand>
</feature>
<evidence type="ECO:0000313" key="9">
    <source>
        <dbReference type="Proteomes" id="UP000029641"/>
    </source>
</evidence>
<evidence type="ECO:0000256" key="2">
    <source>
        <dbReference type="ARBA" id="ARBA00022723"/>
    </source>
</evidence>
<dbReference type="EMBL" id="BBNS01000021">
    <property type="protein sequence ID" value="GAL72222.1"/>
    <property type="molecule type" value="Genomic_DNA"/>
</dbReference>